<keyword evidence="1" id="KW-0175">Coiled coil</keyword>
<gene>
    <name evidence="3" type="ORF">CFOL_v3_21733</name>
</gene>
<dbReference type="PANTHER" id="PTHR21596:SF23">
    <property type="entry name" value="FACTOR OF DNA METHYLATION 4"/>
    <property type="match status" value="1"/>
</dbReference>
<evidence type="ECO:0000313" key="4">
    <source>
        <dbReference type="Proteomes" id="UP000187406"/>
    </source>
</evidence>
<evidence type="ECO:0000256" key="1">
    <source>
        <dbReference type="SAM" id="Coils"/>
    </source>
</evidence>
<feature type="coiled-coil region" evidence="1">
    <location>
        <begin position="9"/>
        <end position="36"/>
    </location>
</feature>
<accession>A0A1Q3CDH4</accession>
<dbReference type="Proteomes" id="UP000187406">
    <property type="component" value="Unassembled WGS sequence"/>
</dbReference>
<organism evidence="3 4">
    <name type="scientific">Cephalotus follicularis</name>
    <name type="common">Albany pitcher plant</name>
    <dbReference type="NCBI Taxonomy" id="3775"/>
    <lineage>
        <taxon>Eukaryota</taxon>
        <taxon>Viridiplantae</taxon>
        <taxon>Streptophyta</taxon>
        <taxon>Embryophyta</taxon>
        <taxon>Tracheophyta</taxon>
        <taxon>Spermatophyta</taxon>
        <taxon>Magnoliopsida</taxon>
        <taxon>eudicotyledons</taxon>
        <taxon>Gunneridae</taxon>
        <taxon>Pentapetalae</taxon>
        <taxon>rosids</taxon>
        <taxon>fabids</taxon>
        <taxon>Oxalidales</taxon>
        <taxon>Cephalotaceae</taxon>
        <taxon>Cephalotus</taxon>
    </lineage>
</organism>
<comment type="caution">
    <text evidence="3">The sequence shown here is derived from an EMBL/GenBank/DDBJ whole genome shotgun (WGS) entry which is preliminary data.</text>
</comment>
<dbReference type="AlphaFoldDB" id="A0A1Q3CDH4"/>
<dbReference type="InterPro" id="IPR045177">
    <property type="entry name" value="FDM1-5/IDN2"/>
</dbReference>
<feature type="domain" description="Factor of DNA methylation 1-5/IDN2" evidence="2">
    <location>
        <begin position="78"/>
        <end position="207"/>
    </location>
</feature>
<proteinExistence type="predicted"/>
<dbReference type="OrthoDB" id="1892195at2759"/>
<dbReference type="FunCoup" id="A0A1Q3CDH4">
    <property type="interactions" value="46"/>
</dbReference>
<dbReference type="InParanoid" id="A0A1Q3CDH4"/>
<name>A0A1Q3CDH4_CEPFO</name>
<protein>
    <submittedName>
        <fullName evidence="3">XH domain-containing protein</fullName>
    </submittedName>
</protein>
<dbReference type="GO" id="GO:0080188">
    <property type="term" value="P:gene silencing by siRNA-directed DNA methylation"/>
    <property type="evidence" value="ECO:0007669"/>
    <property type="project" value="InterPro"/>
</dbReference>
<evidence type="ECO:0000313" key="3">
    <source>
        <dbReference type="EMBL" id="GAV78265.1"/>
    </source>
</evidence>
<sequence length="207" mass="24485">MKLMEGDEDLEIEKKMDAIQEELKKKEEEYDYLYALNQVLIVKERITNDELQDARKELIKGLSEIMTPIMPNTQIGVKRMGKLDGKPFHIAMKRKYSDKDADEKAVEELSLWEDHLKDPSWHPFKIILDEKGNSEQMLDEEDEKLKNLKTEFGDVVYDAVTKALQELNEFNPCGRYIIPELWNFKENRKATMKEGVNFILRQWKMLK</sequence>
<evidence type="ECO:0000259" key="2">
    <source>
        <dbReference type="Pfam" id="PF03469"/>
    </source>
</evidence>
<dbReference type="Pfam" id="PF03469">
    <property type="entry name" value="XH"/>
    <property type="match status" value="1"/>
</dbReference>
<dbReference type="PANTHER" id="PTHR21596">
    <property type="entry name" value="RIBONUCLEASE P SUBUNIT P38"/>
    <property type="match status" value="1"/>
</dbReference>
<dbReference type="EMBL" id="BDDD01001772">
    <property type="protein sequence ID" value="GAV78265.1"/>
    <property type="molecule type" value="Genomic_DNA"/>
</dbReference>
<keyword evidence="4" id="KW-1185">Reference proteome</keyword>
<reference evidence="4" key="1">
    <citation type="submission" date="2016-04" db="EMBL/GenBank/DDBJ databases">
        <title>Cephalotus genome sequencing.</title>
        <authorList>
            <person name="Fukushima K."/>
            <person name="Hasebe M."/>
            <person name="Fang X."/>
        </authorList>
    </citation>
    <scope>NUCLEOTIDE SEQUENCE [LARGE SCALE GENOMIC DNA]</scope>
    <source>
        <strain evidence="4">cv. St1</strain>
    </source>
</reference>
<dbReference type="STRING" id="3775.A0A1Q3CDH4"/>
<dbReference type="InterPro" id="IPR005379">
    <property type="entry name" value="FDM1-5/IDN2_XH"/>
</dbReference>